<dbReference type="GO" id="GO:0003700">
    <property type="term" value="F:DNA-binding transcription factor activity"/>
    <property type="evidence" value="ECO:0007669"/>
    <property type="project" value="InterPro"/>
</dbReference>
<dbReference type="EMBL" id="JAANBB010000032">
    <property type="protein sequence ID" value="KAF7554467.1"/>
    <property type="molecule type" value="Genomic_DNA"/>
</dbReference>
<comment type="subcellular location">
    <subcellularLocation>
        <location evidence="1">Nucleus</location>
    </subcellularLocation>
</comment>
<dbReference type="InterPro" id="IPR007219">
    <property type="entry name" value="XnlR_reg_dom"/>
</dbReference>
<evidence type="ECO:0000256" key="1">
    <source>
        <dbReference type="ARBA" id="ARBA00004123"/>
    </source>
</evidence>
<keyword evidence="3" id="KW-0238">DNA-binding</keyword>
<protein>
    <recommendedName>
        <fullName evidence="6">Xylanolytic transcriptional activator regulatory domain-containing protein</fullName>
    </recommendedName>
</protein>
<dbReference type="PANTHER" id="PTHR46910">
    <property type="entry name" value="TRANSCRIPTION FACTOR PDR1"/>
    <property type="match status" value="1"/>
</dbReference>
<keyword evidence="2" id="KW-0479">Metal-binding</keyword>
<evidence type="ECO:0000256" key="4">
    <source>
        <dbReference type="ARBA" id="ARBA00023242"/>
    </source>
</evidence>
<proteinExistence type="predicted"/>
<evidence type="ECO:0000259" key="6">
    <source>
        <dbReference type="SMART" id="SM00906"/>
    </source>
</evidence>
<dbReference type="AlphaFoldDB" id="A0A9P5HBX9"/>
<accession>A0A9P5HBX9</accession>
<dbReference type="SMART" id="SM00906">
    <property type="entry name" value="Fungal_trans"/>
    <property type="match status" value="1"/>
</dbReference>
<keyword evidence="4" id="KW-0539">Nucleus</keyword>
<gene>
    <name evidence="7" type="ORF">G7Z17_g2898</name>
</gene>
<comment type="caution">
    <text evidence="7">The sequence shown here is derived from an EMBL/GenBank/DDBJ whole genome shotgun (WGS) entry which is preliminary data.</text>
</comment>
<evidence type="ECO:0000313" key="8">
    <source>
        <dbReference type="Proteomes" id="UP000722485"/>
    </source>
</evidence>
<dbReference type="GO" id="GO:0005634">
    <property type="term" value="C:nucleus"/>
    <property type="evidence" value="ECO:0007669"/>
    <property type="project" value="UniProtKB-SubCell"/>
</dbReference>
<feature type="region of interest" description="Disordered" evidence="5">
    <location>
        <begin position="184"/>
        <end position="208"/>
    </location>
</feature>
<dbReference type="GO" id="GO:0003677">
    <property type="term" value="F:DNA binding"/>
    <property type="evidence" value="ECO:0007669"/>
    <property type="project" value="UniProtKB-KW"/>
</dbReference>
<evidence type="ECO:0000256" key="3">
    <source>
        <dbReference type="ARBA" id="ARBA00023125"/>
    </source>
</evidence>
<dbReference type="GO" id="GO:0006351">
    <property type="term" value="P:DNA-templated transcription"/>
    <property type="evidence" value="ECO:0007669"/>
    <property type="project" value="InterPro"/>
</dbReference>
<dbReference type="CDD" id="cd12148">
    <property type="entry name" value="fungal_TF_MHR"/>
    <property type="match status" value="1"/>
</dbReference>
<sequence>MAELVNDSVTATVVSVSEVARAEPAALEALHVFSLGDIWQKETTTDLYVGAARLGTPSVSTPRRSGTSDWSAKKTEGNYRALLALRNQVSELKAQLAVASTSGQDPNSYDQGIPSLPKDAAVEVSEAGSLDTNPESAADILATGAFDRLPAAEIGSNHALFRSMTAFVTKLGARDSHLFQENPVAERSGPSLQVPASGPGDSARRGGEEGFPNAQTCIEWIARFFDTVGAVLPYISEAPLLREANRMGTRIWTDSPHSRSTKALLYIVFAHALSTWNLETALLLVGSYQQNSQRAMPSLTTHVLAVKASYQLGLHSPSTYDGLGIQEKELRAKVWFAVVIQDRILSAALGRPCLIPPHYVQVEIPDSISPSKYAAGTVTISLHQIVGITLETVYSANIGSTQMQPRDLTLKAVELLDQLEQWRDHNAHFVILSSKSDLASWSADMFQPESHVILLSLFYHRTIMLVSTPVLMAVLEQVINPTSGGDLSALTMCWHGLGLWLICMRSASLPPAIGIISSDVELFMVEGLETLKSVGGSSIMTGKAHRFLQRIIHLLKTMGLNPGEQQGLLESGGSPLTKEALPQDNFLDFMFGSVDDLFCQLGDNDFLGTELLSMDQDVNTYDASGFL</sequence>
<organism evidence="7 8">
    <name type="scientific">Cylindrodendrum hubeiense</name>
    <dbReference type="NCBI Taxonomy" id="595255"/>
    <lineage>
        <taxon>Eukaryota</taxon>
        <taxon>Fungi</taxon>
        <taxon>Dikarya</taxon>
        <taxon>Ascomycota</taxon>
        <taxon>Pezizomycotina</taxon>
        <taxon>Sordariomycetes</taxon>
        <taxon>Hypocreomycetidae</taxon>
        <taxon>Hypocreales</taxon>
        <taxon>Nectriaceae</taxon>
        <taxon>Cylindrodendrum</taxon>
    </lineage>
</organism>
<name>A0A9P5HBX9_9HYPO</name>
<keyword evidence="8" id="KW-1185">Reference proteome</keyword>
<evidence type="ECO:0000313" key="7">
    <source>
        <dbReference type="EMBL" id="KAF7554467.1"/>
    </source>
</evidence>
<dbReference type="InterPro" id="IPR050987">
    <property type="entry name" value="AtrR-like"/>
</dbReference>
<evidence type="ECO:0000256" key="2">
    <source>
        <dbReference type="ARBA" id="ARBA00022723"/>
    </source>
</evidence>
<evidence type="ECO:0000256" key="5">
    <source>
        <dbReference type="SAM" id="MobiDB-lite"/>
    </source>
</evidence>
<dbReference type="PANTHER" id="PTHR46910:SF3">
    <property type="entry name" value="HALOTOLERANCE PROTEIN 9-RELATED"/>
    <property type="match status" value="1"/>
</dbReference>
<dbReference type="OrthoDB" id="3364175at2759"/>
<reference evidence="7" key="1">
    <citation type="submission" date="2020-03" db="EMBL/GenBank/DDBJ databases">
        <title>Draft Genome Sequence of Cylindrodendrum hubeiense.</title>
        <authorList>
            <person name="Buettner E."/>
            <person name="Kellner H."/>
        </authorList>
    </citation>
    <scope>NUCLEOTIDE SEQUENCE</scope>
    <source>
        <strain evidence="7">IHI 201604</strain>
    </source>
</reference>
<dbReference type="Pfam" id="PF04082">
    <property type="entry name" value="Fungal_trans"/>
    <property type="match status" value="1"/>
</dbReference>
<feature type="domain" description="Xylanolytic transcriptional activator regulatory" evidence="6">
    <location>
        <begin position="298"/>
        <end position="371"/>
    </location>
</feature>
<dbReference type="GO" id="GO:0008270">
    <property type="term" value="F:zinc ion binding"/>
    <property type="evidence" value="ECO:0007669"/>
    <property type="project" value="InterPro"/>
</dbReference>
<dbReference type="Proteomes" id="UP000722485">
    <property type="component" value="Unassembled WGS sequence"/>
</dbReference>